<dbReference type="NCBIfam" id="TIGR00233">
    <property type="entry name" value="trpS"/>
    <property type="match status" value="1"/>
</dbReference>
<comment type="similarity">
    <text evidence="1">Belongs to the class-I aminoacyl-tRNA synthetase family.</text>
</comment>
<dbReference type="Gene3D" id="1.10.240.10">
    <property type="entry name" value="Tyrosyl-Transfer RNA Synthetase"/>
    <property type="match status" value="1"/>
</dbReference>
<keyword evidence="12" id="KW-1185">Reference proteome</keyword>
<evidence type="ECO:0000256" key="2">
    <source>
        <dbReference type="ARBA" id="ARBA00013161"/>
    </source>
</evidence>
<protein>
    <recommendedName>
        <fullName evidence="2">tryptophan--tRNA ligase</fullName>
        <ecNumber evidence="2">6.1.1.2</ecNumber>
    </recommendedName>
    <alternativeName>
        <fullName evidence="8">Tryptophanyl-tRNA synthetase</fullName>
    </alternativeName>
</protein>
<evidence type="ECO:0000256" key="10">
    <source>
        <dbReference type="SAM" id="SignalP"/>
    </source>
</evidence>
<dbReference type="InterPro" id="IPR001412">
    <property type="entry name" value="aa-tRNA-synth_I_CS"/>
</dbReference>
<sequence>MAAACSPAMSTALLLLQASICSTLGLASLPAIDNEATNTSMVGASTAGAPLVFGAPLALWNKAPGKSKLAVALGKKRVLCELPLHKDVPVQEVAAAVAATFNKHVRAGGPVFASRASRRQYEDEYGAVLGYNALTHDPYTKQREKDAKKKKKDADGNPLPPPPPHDRMQDELTVAHVPGVLFGAALGPVVSDLSQVGTIEFSTGAKDTCLTFGRAIDLTLTFQLSGFSDAPTASPDGALPPAADAIGAANPAGVAAASGRELAAKLAAERGGGGGGGAADADVDALAEGVEAVDVTPKEMVVNPWDVSGAIDYNKLIDKFGSSPLTPADLERLERIVRKKGKVDGLHRFIRRGIFFSHRDFLRIMDLAEQDKPFYLYTGRGPSSGSMHLGHLLPFMMTQWMQKAFDVPLVIQMTDDEKYLWKGEYMDGDDNLDHFRNLTMQNAKDIIACGFDKDKTFLFSDCEYVGTMYPNIVRIWKAVTYSTARSMFGFVGESNIGQSAFPAIQAAPSFPSSFPVVLGAGRDSEMACLIPCAIDQDPYFRMTRDVAHKLVGAKHPMGGKPSLFHSKFFPPLQGATGKMSSSDNNSAIFLDDTPELISSKIKTHAYSGGQETSKLQKEKGANLEVDVSYQWLTYFLESDDELKAIGDSYGSGQGDYWATGMVKDKLIELLQGIVAEHQSRKIHITDDEVREWMKERKLKF</sequence>
<proteinExistence type="inferred from homology"/>
<accession>A0ABQ6MNR0</accession>
<dbReference type="InterPro" id="IPR014729">
    <property type="entry name" value="Rossmann-like_a/b/a_fold"/>
</dbReference>
<feature type="compositionally biased region" description="Basic and acidic residues" evidence="9">
    <location>
        <begin position="139"/>
        <end position="155"/>
    </location>
</feature>
<reference evidence="11 12" key="1">
    <citation type="journal article" date="2023" name="Commun. Biol.">
        <title>Genome analysis of Parmales, the sister group of diatoms, reveals the evolutionary specialization of diatoms from phago-mixotrophs to photoautotrophs.</title>
        <authorList>
            <person name="Ban H."/>
            <person name="Sato S."/>
            <person name="Yoshikawa S."/>
            <person name="Yamada K."/>
            <person name="Nakamura Y."/>
            <person name="Ichinomiya M."/>
            <person name="Sato N."/>
            <person name="Blanc-Mathieu R."/>
            <person name="Endo H."/>
            <person name="Kuwata A."/>
            <person name="Ogata H."/>
        </authorList>
    </citation>
    <scope>NUCLEOTIDE SEQUENCE [LARGE SCALE GENOMIC DNA]</scope>
</reference>
<organism evidence="11 12">
    <name type="scientific">Tetraparma gracilis</name>
    <dbReference type="NCBI Taxonomy" id="2962635"/>
    <lineage>
        <taxon>Eukaryota</taxon>
        <taxon>Sar</taxon>
        <taxon>Stramenopiles</taxon>
        <taxon>Ochrophyta</taxon>
        <taxon>Bolidophyceae</taxon>
        <taxon>Parmales</taxon>
        <taxon>Triparmaceae</taxon>
        <taxon>Tetraparma</taxon>
    </lineage>
</organism>
<evidence type="ECO:0000256" key="3">
    <source>
        <dbReference type="ARBA" id="ARBA00022598"/>
    </source>
</evidence>
<evidence type="ECO:0000313" key="12">
    <source>
        <dbReference type="Proteomes" id="UP001165060"/>
    </source>
</evidence>
<feature type="chain" id="PRO_5045556327" description="tryptophan--tRNA ligase" evidence="10">
    <location>
        <begin position="28"/>
        <end position="700"/>
    </location>
</feature>
<keyword evidence="6" id="KW-0648">Protein biosynthesis</keyword>
<dbReference type="InterPro" id="IPR002306">
    <property type="entry name" value="Trp-tRNA-ligase"/>
</dbReference>
<dbReference type="PANTHER" id="PTHR10055">
    <property type="entry name" value="TRYPTOPHANYL-TRNA SYNTHETASE"/>
    <property type="match status" value="1"/>
</dbReference>
<feature type="signal peptide" evidence="10">
    <location>
        <begin position="1"/>
        <end position="27"/>
    </location>
</feature>
<dbReference type="PANTHER" id="PTHR10055:SF1">
    <property type="entry name" value="TRYPTOPHAN--TRNA LIGASE, CYTOPLASMIC"/>
    <property type="match status" value="1"/>
</dbReference>
<evidence type="ECO:0000256" key="9">
    <source>
        <dbReference type="SAM" id="MobiDB-lite"/>
    </source>
</evidence>
<name>A0ABQ6MNR0_9STRA</name>
<dbReference type="Pfam" id="PF00579">
    <property type="entry name" value="tRNA-synt_1b"/>
    <property type="match status" value="1"/>
</dbReference>
<dbReference type="EC" id="6.1.1.2" evidence="2"/>
<evidence type="ECO:0000256" key="8">
    <source>
        <dbReference type="ARBA" id="ARBA00030268"/>
    </source>
</evidence>
<dbReference type="SUPFAM" id="SSF52374">
    <property type="entry name" value="Nucleotidylyl transferase"/>
    <property type="match status" value="1"/>
</dbReference>
<dbReference type="PROSITE" id="PS00178">
    <property type="entry name" value="AA_TRNA_LIGASE_I"/>
    <property type="match status" value="1"/>
</dbReference>
<evidence type="ECO:0000256" key="1">
    <source>
        <dbReference type="ARBA" id="ARBA00005594"/>
    </source>
</evidence>
<keyword evidence="5" id="KW-0067">ATP-binding</keyword>
<evidence type="ECO:0000313" key="11">
    <source>
        <dbReference type="EMBL" id="GMI29182.1"/>
    </source>
</evidence>
<dbReference type="Gene3D" id="3.40.50.620">
    <property type="entry name" value="HUPs"/>
    <property type="match status" value="1"/>
</dbReference>
<evidence type="ECO:0000256" key="7">
    <source>
        <dbReference type="ARBA" id="ARBA00023146"/>
    </source>
</evidence>
<evidence type="ECO:0000256" key="4">
    <source>
        <dbReference type="ARBA" id="ARBA00022741"/>
    </source>
</evidence>
<evidence type="ECO:0000256" key="5">
    <source>
        <dbReference type="ARBA" id="ARBA00022840"/>
    </source>
</evidence>
<gene>
    <name evidence="11" type="ORF">TeGR_g6638</name>
</gene>
<keyword evidence="7" id="KW-0030">Aminoacyl-tRNA synthetase</keyword>
<comment type="caution">
    <text evidence="11">The sequence shown here is derived from an EMBL/GenBank/DDBJ whole genome shotgun (WGS) entry which is preliminary data.</text>
</comment>
<keyword evidence="4" id="KW-0547">Nucleotide-binding</keyword>
<dbReference type="EMBL" id="BRYB01000390">
    <property type="protein sequence ID" value="GMI29182.1"/>
    <property type="molecule type" value="Genomic_DNA"/>
</dbReference>
<dbReference type="InterPro" id="IPR002305">
    <property type="entry name" value="aa-tRNA-synth_Ic"/>
</dbReference>
<keyword evidence="10" id="KW-0732">Signal</keyword>
<evidence type="ECO:0000256" key="6">
    <source>
        <dbReference type="ARBA" id="ARBA00022917"/>
    </source>
</evidence>
<dbReference type="CDD" id="cd00806">
    <property type="entry name" value="TrpRS_core"/>
    <property type="match status" value="1"/>
</dbReference>
<dbReference type="PRINTS" id="PR01039">
    <property type="entry name" value="TRNASYNTHTRP"/>
</dbReference>
<dbReference type="Proteomes" id="UP001165060">
    <property type="component" value="Unassembled WGS sequence"/>
</dbReference>
<keyword evidence="3" id="KW-0436">Ligase</keyword>
<feature type="region of interest" description="Disordered" evidence="9">
    <location>
        <begin position="139"/>
        <end position="169"/>
    </location>
</feature>